<proteinExistence type="predicted"/>
<dbReference type="OrthoDB" id="192148at2759"/>
<dbReference type="CDD" id="cd21037">
    <property type="entry name" value="MLKL_NTD"/>
    <property type="match status" value="1"/>
</dbReference>
<gene>
    <name evidence="2" type="ORF">D9619_004378</name>
</gene>
<comment type="caution">
    <text evidence="2">The sequence shown here is derived from an EMBL/GenBank/DDBJ whole genome shotgun (WGS) entry which is preliminary data.</text>
</comment>
<dbReference type="AlphaFoldDB" id="A0A8H5BNW6"/>
<feature type="compositionally biased region" description="Polar residues" evidence="1">
    <location>
        <begin position="77"/>
        <end position="88"/>
    </location>
</feature>
<feature type="compositionally biased region" description="Basic and acidic residues" evidence="1">
    <location>
        <begin position="327"/>
        <end position="343"/>
    </location>
</feature>
<evidence type="ECO:0000313" key="2">
    <source>
        <dbReference type="EMBL" id="KAF5326870.1"/>
    </source>
</evidence>
<dbReference type="GO" id="GO:0007166">
    <property type="term" value="P:cell surface receptor signaling pathway"/>
    <property type="evidence" value="ECO:0007669"/>
    <property type="project" value="InterPro"/>
</dbReference>
<keyword evidence="3" id="KW-1185">Reference proteome</keyword>
<evidence type="ECO:0000256" key="1">
    <source>
        <dbReference type="SAM" id="MobiDB-lite"/>
    </source>
</evidence>
<sequence length="516" mass="57952">MPSFFWKSKDCSKKNAAHSGLSDDSTITSRTGSVETNRASAPSVGQVVQITKGQEKEESDILTTNSSSTALVVTKTTCPSTTPAGQASQDREKAKANERKSEIIDAALSGTATLLKVLKEVAEFAPVPGLQKATELALGFVETVQEVKDIDRQFISLGDHATRLVASIWRSYKDSTQKEDWLSEHLREIISELVTTLTEITRYVQKKKQKRGFDAFIKFLSGNADLGNLRDFEKRIDWAFREFELTSRFAESDMLKQIHKQLKPAHQLSNMGLKVSSPAENSLHEPRESPGVSPALENKLLAPCSTTAVPQRSSSNPDKNEINNTGDNHEHKHENDTSIRSDAVHAPCNRHTRQYSHSSDSEHRSYRGNDRSPASRAENASLHNRQGVTPNRVRSQRSQNKQNYEEGQEEDEEVEKDRLQQEEPYDQYYAYSSEPYHWSYPAVYPGYHHPFPPPQSDYYTPQASPPPRYGPAALSAFMPGMTYMSGGTVTMKNVGNNNRVEIITKTKTRRPKHRVQ</sequence>
<evidence type="ECO:0000313" key="3">
    <source>
        <dbReference type="Proteomes" id="UP000567179"/>
    </source>
</evidence>
<accession>A0A8H5BNW6</accession>
<dbReference type="Proteomes" id="UP000567179">
    <property type="component" value="Unassembled WGS sequence"/>
</dbReference>
<feature type="region of interest" description="Disordered" evidence="1">
    <location>
        <begin position="276"/>
        <end position="295"/>
    </location>
</feature>
<feature type="region of interest" description="Disordered" evidence="1">
    <location>
        <begin position="304"/>
        <end position="421"/>
    </location>
</feature>
<dbReference type="EMBL" id="JAACJJ010000014">
    <property type="protein sequence ID" value="KAF5326870.1"/>
    <property type="molecule type" value="Genomic_DNA"/>
</dbReference>
<feature type="region of interest" description="Disordered" evidence="1">
    <location>
        <begin position="77"/>
        <end position="97"/>
    </location>
</feature>
<feature type="compositionally biased region" description="Basic and acidic residues" evidence="1">
    <location>
        <begin position="359"/>
        <end position="370"/>
    </location>
</feature>
<dbReference type="Gene3D" id="1.20.930.20">
    <property type="entry name" value="Adaptor protein Cbl, N-terminal domain"/>
    <property type="match status" value="1"/>
</dbReference>
<feature type="compositionally biased region" description="Polar residues" evidence="1">
    <location>
        <begin position="22"/>
        <end position="40"/>
    </location>
</feature>
<protein>
    <submittedName>
        <fullName evidence="2">Uncharacterized protein</fullName>
    </submittedName>
</protein>
<feature type="region of interest" description="Disordered" evidence="1">
    <location>
        <begin position="1"/>
        <end position="47"/>
    </location>
</feature>
<organism evidence="2 3">
    <name type="scientific">Psilocybe cf. subviscida</name>
    <dbReference type="NCBI Taxonomy" id="2480587"/>
    <lineage>
        <taxon>Eukaryota</taxon>
        <taxon>Fungi</taxon>
        <taxon>Dikarya</taxon>
        <taxon>Basidiomycota</taxon>
        <taxon>Agaricomycotina</taxon>
        <taxon>Agaricomycetes</taxon>
        <taxon>Agaricomycetidae</taxon>
        <taxon>Agaricales</taxon>
        <taxon>Agaricineae</taxon>
        <taxon>Strophariaceae</taxon>
        <taxon>Psilocybe</taxon>
    </lineage>
</organism>
<feature type="compositionally biased region" description="Polar residues" evidence="1">
    <location>
        <begin position="304"/>
        <end position="326"/>
    </location>
</feature>
<dbReference type="InterPro" id="IPR036537">
    <property type="entry name" value="Adaptor_Cbl_N_dom_sf"/>
</dbReference>
<name>A0A8H5BNW6_9AGAR</name>
<reference evidence="2 3" key="1">
    <citation type="journal article" date="2020" name="ISME J.">
        <title>Uncovering the hidden diversity of litter-decomposition mechanisms in mushroom-forming fungi.</title>
        <authorList>
            <person name="Floudas D."/>
            <person name="Bentzer J."/>
            <person name="Ahren D."/>
            <person name="Johansson T."/>
            <person name="Persson P."/>
            <person name="Tunlid A."/>
        </authorList>
    </citation>
    <scope>NUCLEOTIDE SEQUENCE [LARGE SCALE GENOMIC DNA]</scope>
    <source>
        <strain evidence="2 3">CBS 101986</strain>
    </source>
</reference>
<dbReference type="InterPro" id="IPR059179">
    <property type="entry name" value="MLKL-like_MCAfunc"/>
</dbReference>
<feature type="compositionally biased region" description="Polar residues" evidence="1">
    <location>
        <begin position="381"/>
        <end position="402"/>
    </location>
</feature>